<dbReference type="Proteomes" id="UP000294419">
    <property type="component" value="Chromosome"/>
</dbReference>
<gene>
    <name evidence="1" type="ORF">NBC122_02770</name>
</gene>
<evidence type="ECO:0008006" key="3">
    <source>
        <dbReference type="Google" id="ProtNLM"/>
    </source>
</evidence>
<dbReference type="OrthoDB" id="1440774at2"/>
<dbReference type="Pfam" id="PF09697">
    <property type="entry name" value="Porph_ging"/>
    <property type="match status" value="1"/>
</dbReference>
<dbReference type="NCBIfam" id="TIGR01200">
    <property type="entry name" value="GLPGLI"/>
    <property type="match status" value="1"/>
</dbReference>
<accession>A0A4P6ZIF3</accession>
<keyword evidence="2" id="KW-1185">Reference proteome</keyword>
<dbReference type="InterPro" id="IPR005901">
    <property type="entry name" value="GLPGLI"/>
</dbReference>
<proteinExistence type="predicted"/>
<organism evidence="1 2">
    <name type="scientific">Chryseobacterium salivictor</name>
    <dbReference type="NCBI Taxonomy" id="2547600"/>
    <lineage>
        <taxon>Bacteria</taxon>
        <taxon>Pseudomonadati</taxon>
        <taxon>Bacteroidota</taxon>
        <taxon>Flavobacteriia</taxon>
        <taxon>Flavobacteriales</taxon>
        <taxon>Weeksellaceae</taxon>
        <taxon>Chryseobacterium group</taxon>
        <taxon>Chryseobacterium</taxon>
    </lineage>
</organism>
<evidence type="ECO:0000313" key="2">
    <source>
        <dbReference type="Proteomes" id="UP000294419"/>
    </source>
</evidence>
<reference evidence="1 2" key="1">
    <citation type="submission" date="2019-03" db="EMBL/GenBank/DDBJ databases">
        <authorList>
            <person name="Kim H."/>
            <person name="Yu S.-M."/>
        </authorList>
    </citation>
    <scope>NUCLEOTIDE SEQUENCE [LARGE SCALE GENOMIC DNA]</scope>
    <source>
        <strain evidence="1 2">NBC122</strain>
    </source>
</reference>
<sequence>MGKFISLCVFMKKCLIVTSLFLITFLFGQKMSFVYEMKYRLNKKNPDKFITNTMILDFSDNKSIFRSKVDRISDSLKMNNGSSKIYSSNFENQFYIKKNLINSDIANIITNSEFIYRIEIQEVLKWEILSEKKKIGNNNCQKASVNYGGREWTAWFTNDISINDGPYIFNGLPGLIVSIVDKDKDYEFNLIEIKKSSNLFDVKKNTINIDWNKFEQLAKTYYENPNSSLQQKIKSYKYYRYQDAKGNDIELNLKEMNKGQQDYIKSTNNPIELNHRIDY</sequence>
<evidence type="ECO:0000313" key="1">
    <source>
        <dbReference type="EMBL" id="QBO59571.1"/>
    </source>
</evidence>
<name>A0A4P6ZIF3_9FLAO</name>
<dbReference type="EMBL" id="CP037954">
    <property type="protein sequence ID" value="QBO59571.1"/>
    <property type="molecule type" value="Genomic_DNA"/>
</dbReference>
<protein>
    <recommendedName>
        <fullName evidence="3">GLPGLI family protein</fullName>
    </recommendedName>
</protein>
<dbReference type="KEGG" id="csal:NBC122_02770"/>
<dbReference type="RefSeq" id="WP_133440898.1">
    <property type="nucleotide sequence ID" value="NZ_CP037954.1"/>
</dbReference>
<dbReference type="AlphaFoldDB" id="A0A4P6ZIF3"/>